<evidence type="ECO:0000259" key="1">
    <source>
        <dbReference type="Pfam" id="PF01636"/>
    </source>
</evidence>
<dbReference type="Pfam" id="PF01636">
    <property type="entry name" value="APH"/>
    <property type="match status" value="1"/>
</dbReference>
<dbReference type="Gene3D" id="3.90.1200.10">
    <property type="match status" value="1"/>
</dbReference>
<feature type="domain" description="Aminoglycoside phosphotransferase" evidence="1">
    <location>
        <begin position="1"/>
        <end position="51"/>
    </location>
</feature>
<dbReference type="EMBL" id="CADCTP010000173">
    <property type="protein sequence ID" value="CAA9250098.1"/>
    <property type="molecule type" value="Genomic_DNA"/>
</dbReference>
<gene>
    <name evidence="2" type="ORF">AVDCRST_MAG41-2034</name>
</gene>
<dbReference type="InterPro" id="IPR002575">
    <property type="entry name" value="Aminoglycoside_PTrfase"/>
</dbReference>
<protein>
    <submittedName>
        <fullName evidence="2">Putative phosphotransferase</fullName>
    </submittedName>
</protein>
<dbReference type="InterPro" id="IPR011009">
    <property type="entry name" value="Kinase-like_dom_sf"/>
</dbReference>
<evidence type="ECO:0000313" key="2">
    <source>
        <dbReference type="EMBL" id="CAA9250098.1"/>
    </source>
</evidence>
<dbReference type="GO" id="GO:0016740">
    <property type="term" value="F:transferase activity"/>
    <property type="evidence" value="ECO:0007669"/>
    <property type="project" value="UniProtKB-KW"/>
</dbReference>
<organism evidence="2">
    <name type="scientific">uncultured Mycobacteriales bacterium</name>
    <dbReference type="NCBI Taxonomy" id="581187"/>
    <lineage>
        <taxon>Bacteria</taxon>
        <taxon>Bacillati</taxon>
        <taxon>Actinomycetota</taxon>
        <taxon>Actinomycetes</taxon>
        <taxon>Mycobacteriales</taxon>
        <taxon>environmental samples</taxon>
    </lineage>
</organism>
<name>A0A6J4IE72_9ACTN</name>
<proteinExistence type="predicted"/>
<dbReference type="AlphaFoldDB" id="A0A6J4IE72"/>
<accession>A0A6J4IE72</accession>
<sequence>MSAVLDFGCAGVGDPACDLGIAFTRLGRRGREVFRRAVDLDDDTWRRARGWSAWKAAITLADPASAPVRRQESHRALAAVLQDSAANR</sequence>
<reference evidence="2" key="1">
    <citation type="submission" date="2020-02" db="EMBL/GenBank/DDBJ databases">
        <authorList>
            <person name="Meier V. D."/>
        </authorList>
    </citation>
    <scope>NUCLEOTIDE SEQUENCE</scope>
    <source>
        <strain evidence="2">AVDCRST_MAG41</strain>
    </source>
</reference>
<dbReference type="SUPFAM" id="SSF56112">
    <property type="entry name" value="Protein kinase-like (PK-like)"/>
    <property type="match status" value="1"/>
</dbReference>
<keyword evidence="2" id="KW-0808">Transferase</keyword>